<dbReference type="NCBIfam" id="TIGR01383">
    <property type="entry name" value="not_thiJ"/>
    <property type="match status" value="1"/>
</dbReference>
<name>A0AAV3YRS2_9GAST</name>
<dbReference type="InterPro" id="IPR050325">
    <property type="entry name" value="Prot/Nucl_acid_deglycase"/>
</dbReference>
<accession>A0AAV3YRS2</accession>
<evidence type="ECO:0000313" key="4">
    <source>
        <dbReference type="EMBL" id="GFN84753.1"/>
    </source>
</evidence>
<dbReference type="GO" id="GO:0006979">
    <property type="term" value="P:response to oxidative stress"/>
    <property type="evidence" value="ECO:0007669"/>
    <property type="project" value="TreeGrafter"/>
</dbReference>
<dbReference type="AlphaFoldDB" id="A0AAV3YRS2"/>
<dbReference type="GO" id="GO:1903189">
    <property type="term" value="P:glyoxal metabolic process"/>
    <property type="evidence" value="ECO:0007669"/>
    <property type="project" value="TreeGrafter"/>
</dbReference>
<protein>
    <submittedName>
        <fullName evidence="4">Protein dj-1</fullName>
    </submittedName>
</protein>
<keyword evidence="2" id="KW-0963">Cytoplasm</keyword>
<reference evidence="4 5" key="1">
    <citation type="journal article" date="2021" name="Elife">
        <title>Chloroplast acquisition without the gene transfer in kleptoplastic sea slugs, Plakobranchus ocellatus.</title>
        <authorList>
            <person name="Maeda T."/>
            <person name="Takahashi S."/>
            <person name="Yoshida T."/>
            <person name="Shimamura S."/>
            <person name="Takaki Y."/>
            <person name="Nagai Y."/>
            <person name="Toyoda A."/>
            <person name="Suzuki Y."/>
            <person name="Arimoto A."/>
            <person name="Ishii H."/>
            <person name="Satoh N."/>
            <person name="Nishiyama T."/>
            <person name="Hasebe M."/>
            <person name="Maruyama T."/>
            <person name="Minagawa J."/>
            <person name="Obokata J."/>
            <person name="Shigenobu S."/>
        </authorList>
    </citation>
    <scope>NUCLEOTIDE SEQUENCE [LARGE SCALE GENOMIC DNA]</scope>
</reference>
<sequence>MPSALVILAEGAEEMEVVISVDVLRRAGIEVTMAGLDGVKPVLCSRDVKLVPDKSLADALKAGPYEAIVCPGGNKGSQNLCGSAVVGEALKEQEKAGRIVAAVCAGPTAFLAHNIAKGKKMTSHPGVKDKMKGYCNYLEERVVVDGKVITSRGPGTCFEFALAIVEQIQGKEKAQSMIAPMLVKM</sequence>
<dbReference type="CDD" id="cd03135">
    <property type="entry name" value="GATase1_DJ-1"/>
    <property type="match status" value="1"/>
</dbReference>
<evidence type="ECO:0000256" key="1">
    <source>
        <dbReference type="ARBA" id="ARBA00004496"/>
    </source>
</evidence>
<gene>
    <name evidence="4" type="ORF">PoB_001125900</name>
</gene>
<dbReference type="SUPFAM" id="SSF52317">
    <property type="entry name" value="Class I glutamine amidotransferase-like"/>
    <property type="match status" value="1"/>
</dbReference>
<proteinExistence type="predicted"/>
<dbReference type="EMBL" id="BLXT01001321">
    <property type="protein sequence ID" value="GFN84753.1"/>
    <property type="molecule type" value="Genomic_DNA"/>
</dbReference>
<dbReference type="Gene3D" id="3.40.50.880">
    <property type="match status" value="1"/>
</dbReference>
<evidence type="ECO:0000256" key="2">
    <source>
        <dbReference type="ARBA" id="ARBA00022490"/>
    </source>
</evidence>
<dbReference type="GO" id="GO:0010646">
    <property type="term" value="P:regulation of cell communication"/>
    <property type="evidence" value="ECO:0007669"/>
    <property type="project" value="UniProtKB-ARBA"/>
</dbReference>
<feature type="domain" description="DJ-1/PfpI" evidence="3">
    <location>
        <begin position="3"/>
        <end position="167"/>
    </location>
</feature>
<dbReference type="Proteomes" id="UP000735302">
    <property type="component" value="Unassembled WGS sequence"/>
</dbReference>
<dbReference type="GO" id="GO:0046295">
    <property type="term" value="P:glycolate biosynthetic process"/>
    <property type="evidence" value="ECO:0007669"/>
    <property type="project" value="TreeGrafter"/>
</dbReference>
<dbReference type="InterPro" id="IPR002818">
    <property type="entry name" value="DJ-1/PfpI"/>
</dbReference>
<dbReference type="GO" id="GO:0005739">
    <property type="term" value="C:mitochondrion"/>
    <property type="evidence" value="ECO:0007669"/>
    <property type="project" value="TreeGrafter"/>
</dbReference>
<evidence type="ECO:0000313" key="5">
    <source>
        <dbReference type="Proteomes" id="UP000735302"/>
    </source>
</evidence>
<organism evidence="4 5">
    <name type="scientific">Plakobranchus ocellatus</name>
    <dbReference type="NCBI Taxonomy" id="259542"/>
    <lineage>
        <taxon>Eukaryota</taxon>
        <taxon>Metazoa</taxon>
        <taxon>Spiralia</taxon>
        <taxon>Lophotrochozoa</taxon>
        <taxon>Mollusca</taxon>
        <taxon>Gastropoda</taxon>
        <taxon>Heterobranchia</taxon>
        <taxon>Euthyneura</taxon>
        <taxon>Panpulmonata</taxon>
        <taxon>Sacoglossa</taxon>
        <taxon>Placobranchoidea</taxon>
        <taxon>Plakobranchidae</taxon>
        <taxon>Plakobranchus</taxon>
    </lineage>
</organism>
<dbReference type="FunFam" id="3.40.50.880:FF:000022">
    <property type="entry name" value="protein deglycase DJ-1"/>
    <property type="match status" value="1"/>
</dbReference>
<dbReference type="GO" id="GO:0005634">
    <property type="term" value="C:nucleus"/>
    <property type="evidence" value="ECO:0007669"/>
    <property type="project" value="TreeGrafter"/>
</dbReference>
<comment type="subcellular location">
    <subcellularLocation>
        <location evidence="1">Cytoplasm</location>
    </subcellularLocation>
</comment>
<dbReference type="GO" id="GO:0023051">
    <property type="term" value="P:regulation of signaling"/>
    <property type="evidence" value="ECO:0007669"/>
    <property type="project" value="UniProtKB-ARBA"/>
</dbReference>
<dbReference type="InterPro" id="IPR006287">
    <property type="entry name" value="DJ-1"/>
</dbReference>
<keyword evidence="5" id="KW-1185">Reference proteome</keyword>
<evidence type="ECO:0000259" key="3">
    <source>
        <dbReference type="Pfam" id="PF01965"/>
    </source>
</evidence>
<dbReference type="Pfam" id="PF01965">
    <property type="entry name" value="DJ-1_PfpI"/>
    <property type="match status" value="1"/>
</dbReference>
<dbReference type="PANTHER" id="PTHR48094:SF12">
    <property type="entry name" value="PARKINSON DISEASE PROTEIN 7 HOMOLOG"/>
    <property type="match status" value="1"/>
</dbReference>
<dbReference type="PANTHER" id="PTHR48094">
    <property type="entry name" value="PROTEIN/NUCLEIC ACID DEGLYCASE DJ-1-RELATED"/>
    <property type="match status" value="1"/>
</dbReference>
<comment type="caution">
    <text evidence="4">The sequence shown here is derived from an EMBL/GenBank/DDBJ whole genome shotgun (WGS) entry which is preliminary data.</text>
</comment>
<dbReference type="InterPro" id="IPR029062">
    <property type="entry name" value="Class_I_gatase-like"/>
</dbReference>